<dbReference type="InterPro" id="IPR025306">
    <property type="entry name" value="Zn-bnd_dom_prob"/>
</dbReference>
<dbReference type="EMBL" id="JACPNR010000014">
    <property type="protein sequence ID" value="MBI2679316.1"/>
    <property type="molecule type" value="Genomic_DNA"/>
</dbReference>
<gene>
    <name evidence="3" type="ORF">HYX28_11095</name>
</gene>
<dbReference type="Pfam" id="PF23477">
    <property type="entry name" value="zf_Tbcl_2"/>
    <property type="match status" value="1"/>
</dbReference>
<evidence type="ECO:0000259" key="2">
    <source>
        <dbReference type="Pfam" id="PF23477"/>
    </source>
</evidence>
<feature type="domain" description="Probable zinc-binding" evidence="1">
    <location>
        <begin position="4"/>
        <end position="48"/>
    </location>
</feature>
<dbReference type="InterPro" id="IPR026363">
    <property type="entry name" value="CxxC-x17-CxxC_dom"/>
</dbReference>
<proteinExistence type="predicted"/>
<evidence type="ECO:0000313" key="3">
    <source>
        <dbReference type="EMBL" id="MBI2679316.1"/>
    </source>
</evidence>
<organism evidence="3 4">
    <name type="scientific">Candidatus Korobacter versatilis</name>
    <dbReference type="NCBI Taxonomy" id="658062"/>
    <lineage>
        <taxon>Bacteria</taxon>
        <taxon>Pseudomonadati</taxon>
        <taxon>Acidobacteriota</taxon>
        <taxon>Terriglobia</taxon>
        <taxon>Terriglobales</taxon>
        <taxon>Candidatus Korobacteraceae</taxon>
        <taxon>Candidatus Korobacter</taxon>
    </lineage>
</organism>
<reference evidence="3" key="1">
    <citation type="submission" date="2020-07" db="EMBL/GenBank/DDBJ databases">
        <title>Huge and variable diversity of episymbiotic CPR bacteria and DPANN archaea in groundwater ecosystems.</title>
        <authorList>
            <person name="He C.Y."/>
            <person name="Keren R."/>
            <person name="Whittaker M."/>
            <person name="Farag I.F."/>
            <person name="Doudna J."/>
            <person name="Cate J.H.D."/>
            <person name="Banfield J.F."/>
        </authorList>
    </citation>
    <scope>NUCLEOTIDE SEQUENCE</scope>
    <source>
        <strain evidence="3">NC_groundwater_580_Pr5_B-0.1um_64_19</strain>
    </source>
</reference>
<dbReference type="Pfam" id="PF13451">
    <property type="entry name" value="zf_Tbcl"/>
    <property type="match status" value="1"/>
</dbReference>
<dbReference type="NCBIfam" id="TIGR04272">
    <property type="entry name" value="cxxc_cxxc_Mbark"/>
    <property type="match status" value="1"/>
</dbReference>
<dbReference type="Proteomes" id="UP000779809">
    <property type="component" value="Unassembled WGS sequence"/>
</dbReference>
<feature type="domain" description="CxxC-x17-CxxC" evidence="2">
    <location>
        <begin position="62"/>
        <end position="96"/>
    </location>
</feature>
<dbReference type="AlphaFoldDB" id="A0A932A9T0"/>
<sequence length="107" mass="11696">MEFQDKNLKCVDCGSDFVFTAGEQLFFHDKQFKNEPKRCKACKGKRAQALGIGSGNGYQKVETKTMCSHCGKETTVPFKPTQGRPVYCRECFQGKRGASASAAGTAS</sequence>
<evidence type="ECO:0000313" key="4">
    <source>
        <dbReference type="Proteomes" id="UP000779809"/>
    </source>
</evidence>
<comment type="caution">
    <text evidence="3">The sequence shown here is derived from an EMBL/GenBank/DDBJ whole genome shotgun (WGS) entry which is preliminary data.</text>
</comment>
<accession>A0A932A9T0</accession>
<protein>
    <submittedName>
        <fullName evidence="3">Zinc-ribbon domain containing protein</fullName>
    </submittedName>
</protein>
<name>A0A932A9T0_9BACT</name>
<evidence type="ECO:0000259" key="1">
    <source>
        <dbReference type="Pfam" id="PF13451"/>
    </source>
</evidence>